<keyword evidence="2" id="KW-0732">Signal</keyword>
<name>A0ABR4FPY6_9EURO</name>
<feature type="signal peptide" evidence="2">
    <location>
        <begin position="1"/>
        <end position="24"/>
    </location>
</feature>
<gene>
    <name evidence="3" type="ORF">BJX66DRAFT_343201</name>
</gene>
<organism evidence="3 4">
    <name type="scientific">Aspergillus keveii</name>
    <dbReference type="NCBI Taxonomy" id="714993"/>
    <lineage>
        <taxon>Eukaryota</taxon>
        <taxon>Fungi</taxon>
        <taxon>Dikarya</taxon>
        <taxon>Ascomycota</taxon>
        <taxon>Pezizomycotina</taxon>
        <taxon>Eurotiomycetes</taxon>
        <taxon>Eurotiomycetidae</taxon>
        <taxon>Eurotiales</taxon>
        <taxon>Aspergillaceae</taxon>
        <taxon>Aspergillus</taxon>
        <taxon>Aspergillus subgen. Nidulantes</taxon>
    </lineage>
</organism>
<reference evidence="3 4" key="1">
    <citation type="submission" date="2024-07" db="EMBL/GenBank/DDBJ databases">
        <title>Section-level genome sequencing and comparative genomics of Aspergillus sections Usti and Cavernicolus.</title>
        <authorList>
            <consortium name="Lawrence Berkeley National Laboratory"/>
            <person name="Nybo J.L."/>
            <person name="Vesth T.C."/>
            <person name="Theobald S."/>
            <person name="Frisvad J.C."/>
            <person name="Larsen T.O."/>
            <person name="Kjaerboelling I."/>
            <person name="Rothschild-Mancinelli K."/>
            <person name="Lyhne E.K."/>
            <person name="Kogle M.E."/>
            <person name="Barry K."/>
            <person name="Clum A."/>
            <person name="Na H."/>
            <person name="Ledsgaard L."/>
            <person name="Lin J."/>
            <person name="Lipzen A."/>
            <person name="Kuo A."/>
            <person name="Riley R."/>
            <person name="Mondo S."/>
            <person name="Labutti K."/>
            <person name="Haridas S."/>
            <person name="Pangalinan J."/>
            <person name="Salamov A.A."/>
            <person name="Simmons B.A."/>
            <person name="Magnuson J.K."/>
            <person name="Chen J."/>
            <person name="Drula E."/>
            <person name="Henrissat B."/>
            <person name="Wiebenga A."/>
            <person name="Lubbers R.J."/>
            <person name="Gomes A.C."/>
            <person name="Makela M.R."/>
            <person name="Stajich J."/>
            <person name="Grigoriev I.V."/>
            <person name="Mortensen U.H."/>
            <person name="De Vries R.P."/>
            <person name="Baker S.E."/>
            <person name="Andersen M.R."/>
        </authorList>
    </citation>
    <scope>NUCLEOTIDE SEQUENCE [LARGE SCALE GENOMIC DNA]</scope>
    <source>
        <strain evidence="3 4">CBS 209.92</strain>
    </source>
</reference>
<keyword evidence="1" id="KW-0812">Transmembrane</keyword>
<evidence type="ECO:0000256" key="2">
    <source>
        <dbReference type="SAM" id="SignalP"/>
    </source>
</evidence>
<dbReference type="Proteomes" id="UP001610563">
    <property type="component" value="Unassembled WGS sequence"/>
</dbReference>
<keyword evidence="1" id="KW-1133">Transmembrane helix</keyword>
<feature type="chain" id="PRO_5045363968" evidence="2">
    <location>
        <begin position="25"/>
        <end position="241"/>
    </location>
</feature>
<dbReference type="EMBL" id="JBFTWV010000148">
    <property type="protein sequence ID" value="KAL2785305.1"/>
    <property type="molecule type" value="Genomic_DNA"/>
</dbReference>
<feature type="transmembrane region" description="Helical" evidence="1">
    <location>
        <begin position="213"/>
        <end position="238"/>
    </location>
</feature>
<protein>
    <submittedName>
        <fullName evidence="3">Uncharacterized protein</fullName>
    </submittedName>
</protein>
<evidence type="ECO:0000256" key="1">
    <source>
        <dbReference type="SAM" id="Phobius"/>
    </source>
</evidence>
<evidence type="ECO:0000313" key="3">
    <source>
        <dbReference type="EMBL" id="KAL2785305.1"/>
    </source>
</evidence>
<sequence length="241" mass="26180">MSYFANIHRLWLLWSATLVYSAHAQGWNDFSNNLATDLSPLIALFGENVTKQFLSESLSPLDNFIFAMAPLGILTAVVSAIRVSGSPSLRAFMGRAQKGDGVVEAELCSSTSRSVSELYNNGGIARVFGRPKIVEVLRDPNSAVFMTVRECIEGAGKEETGGEWKEVNKGVEGLLERLRGKKGGDEKQAAATDLPTNNPNLSLNIGKKRQSEWVFWASALTGGVLQIAVLVFGAIITYRIK</sequence>
<proteinExistence type="predicted"/>
<comment type="caution">
    <text evidence="3">The sequence shown here is derived from an EMBL/GenBank/DDBJ whole genome shotgun (WGS) entry which is preliminary data.</text>
</comment>
<keyword evidence="1" id="KW-0472">Membrane</keyword>
<accession>A0ABR4FPY6</accession>
<evidence type="ECO:0000313" key="4">
    <source>
        <dbReference type="Proteomes" id="UP001610563"/>
    </source>
</evidence>
<feature type="transmembrane region" description="Helical" evidence="1">
    <location>
        <begin position="64"/>
        <end position="85"/>
    </location>
</feature>
<keyword evidence="4" id="KW-1185">Reference proteome</keyword>